<dbReference type="InterPro" id="IPR010765">
    <property type="entry name" value="DUF1350"/>
</dbReference>
<dbReference type="OrthoDB" id="3980at2759"/>
<dbReference type="AlphaFoldDB" id="A0A811NPN8"/>
<sequence>MRGQNSLAASGRSQAHSAETGFPRPRQKRPATPRPSWPNRQLVFDCSFQVFSCACPPHLIGSPCFTCSLPSTAAAHLFCSAPAASPAANPRPDPTRGRHAHRAIPSRGFFPCRASLSPDGSLDVLGPPSPRTAPPMRKPYLREHSCLIFPSPRGRRPLAVIKFLGGAFIGAVPEVTYGYLLELLAREGFLVVCVPYNVTFNHEAAAREVFQRFHACYDALLASGLPEAGLSAQDIAELPLYSVGHSNGALLQLLVGSYFSEKIPKANAIVSFNNRPASEAVPYFEQIGPLFSQLMPMMEASPVYSVARNASGDAWKALFDLAGGFLREYDQEAMVSLSKFVDQLPSVMNQVTEGVSEFKPTPPENREFCKNSYSVPNTLLVKFSVDAIDDTNIVEDVLRPRVDSIGGQIKKAILSGTHLTPCIQVMCHTFHSRIVLTEWVLKGILKHMCKCSGTLSPRLSATLKKHM</sequence>
<dbReference type="PANTHER" id="PTHR34127:SF3">
    <property type="entry name" value="INITIATION FACTOR 4F SUBUNIT (DUF1350)"/>
    <property type="match status" value="1"/>
</dbReference>
<evidence type="ECO:0000313" key="2">
    <source>
        <dbReference type="EMBL" id="CAD6224889.1"/>
    </source>
</evidence>
<dbReference type="SUPFAM" id="SSF53474">
    <property type="entry name" value="alpha/beta-Hydrolases"/>
    <property type="match status" value="1"/>
</dbReference>
<dbReference type="Proteomes" id="UP000604825">
    <property type="component" value="Unassembled WGS sequence"/>
</dbReference>
<feature type="compositionally biased region" description="Polar residues" evidence="1">
    <location>
        <begin position="1"/>
        <end position="17"/>
    </location>
</feature>
<feature type="region of interest" description="Disordered" evidence="1">
    <location>
        <begin position="1"/>
        <end position="36"/>
    </location>
</feature>
<dbReference type="EMBL" id="CAJGYO010000004">
    <property type="protein sequence ID" value="CAD6224889.1"/>
    <property type="molecule type" value="Genomic_DNA"/>
</dbReference>
<evidence type="ECO:0000313" key="3">
    <source>
        <dbReference type="Proteomes" id="UP000604825"/>
    </source>
</evidence>
<evidence type="ECO:0000256" key="1">
    <source>
        <dbReference type="SAM" id="MobiDB-lite"/>
    </source>
</evidence>
<proteinExistence type="predicted"/>
<dbReference type="PANTHER" id="PTHR34127">
    <property type="entry name" value="OS04G0405600 PROTEIN"/>
    <property type="match status" value="1"/>
</dbReference>
<accession>A0A811NPN8</accession>
<dbReference type="Pfam" id="PF07082">
    <property type="entry name" value="DUF1350"/>
    <property type="match status" value="2"/>
</dbReference>
<dbReference type="InterPro" id="IPR029058">
    <property type="entry name" value="AB_hydrolase_fold"/>
</dbReference>
<protein>
    <submittedName>
        <fullName evidence="2">Uncharacterized protein</fullName>
    </submittedName>
</protein>
<comment type="caution">
    <text evidence="2">The sequence shown here is derived from an EMBL/GenBank/DDBJ whole genome shotgun (WGS) entry which is preliminary data.</text>
</comment>
<gene>
    <name evidence="2" type="ORF">NCGR_LOCUS17054</name>
</gene>
<dbReference type="Gene3D" id="3.40.50.1820">
    <property type="entry name" value="alpha/beta hydrolase"/>
    <property type="match status" value="1"/>
</dbReference>
<keyword evidence="3" id="KW-1185">Reference proteome</keyword>
<name>A0A811NPN8_9POAL</name>
<reference evidence="2" key="1">
    <citation type="submission" date="2020-10" db="EMBL/GenBank/DDBJ databases">
        <authorList>
            <person name="Han B."/>
            <person name="Lu T."/>
            <person name="Zhao Q."/>
            <person name="Huang X."/>
            <person name="Zhao Y."/>
        </authorList>
    </citation>
    <scope>NUCLEOTIDE SEQUENCE</scope>
</reference>
<organism evidence="2 3">
    <name type="scientific">Miscanthus lutarioriparius</name>
    <dbReference type="NCBI Taxonomy" id="422564"/>
    <lineage>
        <taxon>Eukaryota</taxon>
        <taxon>Viridiplantae</taxon>
        <taxon>Streptophyta</taxon>
        <taxon>Embryophyta</taxon>
        <taxon>Tracheophyta</taxon>
        <taxon>Spermatophyta</taxon>
        <taxon>Magnoliopsida</taxon>
        <taxon>Liliopsida</taxon>
        <taxon>Poales</taxon>
        <taxon>Poaceae</taxon>
        <taxon>PACMAD clade</taxon>
        <taxon>Panicoideae</taxon>
        <taxon>Andropogonodae</taxon>
        <taxon>Andropogoneae</taxon>
        <taxon>Saccharinae</taxon>
        <taxon>Miscanthus</taxon>
    </lineage>
</organism>